<dbReference type="AlphaFoldDB" id="A0A7X1FPA4"/>
<dbReference type="InterPro" id="IPR036812">
    <property type="entry name" value="NAD(P)_OxRdtase_dom_sf"/>
</dbReference>
<accession>A0A7X1FPA4</accession>
<dbReference type="EMBL" id="JACLAW010000002">
    <property type="protein sequence ID" value="MBC2664445.1"/>
    <property type="molecule type" value="Genomic_DNA"/>
</dbReference>
<dbReference type="InterPro" id="IPR020471">
    <property type="entry name" value="AKR"/>
</dbReference>
<dbReference type="Pfam" id="PF00248">
    <property type="entry name" value="Aldo_ket_red"/>
    <property type="match status" value="1"/>
</dbReference>
<dbReference type="GO" id="GO:0016491">
    <property type="term" value="F:oxidoreductase activity"/>
    <property type="evidence" value="ECO:0007669"/>
    <property type="project" value="InterPro"/>
</dbReference>
<comment type="caution">
    <text evidence="2">The sequence shown here is derived from an EMBL/GenBank/DDBJ whole genome shotgun (WGS) entry which is preliminary data.</text>
</comment>
<proteinExistence type="predicted"/>
<evidence type="ECO:0000259" key="1">
    <source>
        <dbReference type="Pfam" id="PF00248"/>
    </source>
</evidence>
<reference evidence="2 3" key="1">
    <citation type="submission" date="2020-08" db="EMBL/GenBank/DDBJ databases">
        <title>The genome sequence of type strain Novosphingobium flavum NBRC 111647.</title>
        <authorList>
            <person name="Liu Y."/>
        </authorList>
    </citation>
    <scope>NUCLEOTIDE SEQUENCE [LARGE SCALE GENOMIC DNA]</scope>
    <source>
        <strain evidence="2 3">NBRC 111647</strain>
    </source>
</reference>
<dbReference type="SUPFAM" id="SSF51430">
    <property type="entry name" value="NAD(P)-linked oxidoreductase"/>
    <property type="match status" value="1"/>
</dbReference>
<dbReference type="Proteomes" id="UP000566813">
    <property type="component" value="Unassembled WGS sequence"/>
</dbReference>
<gene>
    <name evidence="2" type="ORF">H7F51_02810</name>
</gene>
<dbReference type="RefSeq" id="WP_185662696.1">
    <property type="nucleotide sequence ID" value="NZ_JACLAW010000002.1"/>
</dbReference>
<evidence type="ECO:0000313" key="3">
    <source>
        <dbReference type="Proteomes" id="UP000566813"/>
    </source>
</evidence>
<protein>
    <submittedName>
        <fullName evidence="2">Aldo/keto reductase</fullName>
    </submittedName>
</protein>
<name>A0A7X1FPA4_9SPHN</name>
<dbReference type="Gene3D" id="3.20.20.100">
    <property type="entry name" value="NADP-dependent oxidoreductase domain"/>
    <property type="match status" value="1"/>
</dbReference>
<dbReference type="InterPro" id="IPR023210">
    <property type="entry name" value="NADP_OxRdtase_dom"/>
</dbReference>
<evidence type="ECO:0000313" key="2">
    <source>
        <dbReference type="EMBL" id="MBC2664445.1"/>
    </source>
</evidence>
<dbReference type="GO" id="GO:0005829">
    <property type="term" value="C:cytosol"/>
    <property type="evidence" value="ECO:0007669"/>
    <property type="project" value="TreeGrafter"/>
</dbReference>
<feature type="domain" description="NADP-dependent oxidoreductase" evidence="1">
    <location>
        <begin position="4"/>
        <end position="158"/>
    </location>
</feature>
<dbReference type="PANTHER" id="PTHR42686">
    <property type="entry name" value="GH17980P-RELATED"/>
    <property type="match status" value="1"/>
</dbReference>
<dbReference type="PANTHER" id="PTHR42686:SF1">
    <property type="entry name" value="GH17980P-RELATED"/>
    <property type="match status" value="1"/>
</dbReference>
<keyword evidence="3" id="KW-1185">Reference proteome</keyword>
<sequence length="299" mass="32001">MIGRLIFGCGRLTGGASMAEALRLVDICLDAGIRHFDTAPSYGLGTAEAVIGKALRSAGRDVMITAKVGSTAPRFGLVKTWLRRAKRSLTAAEPRLSDPFTPVEAAAIRSAAEFGADAMRRSAERSAALLGRIDWLLLHESLAEHAAPETVAALDALAARYGALPGYSNGAQFDPATDAAYPDRWIRQVAVRPQWLTGLPGEPIRQPLSLHGIALTGRWLCENDAAHARRVEQAAYLVESDDQALREIAVHYALAASHLPQARLIVSSSHPGRLKALLAALTKLDPEQCGAITATFTRE</sequence>
<organism evidence="2 3">
    <name type="scientific">Novosphingobium flavum</name>
    <dbReference type="NCBI Taxonomy" id="1778672"/>
    <lineage>
        <taxon>Bacteria</taxon>
        <taxon>Pseudomonadati</taxon>
        <taxon>Pseudomonadota</taxon>
        <taxon>Alphaproteobacteria</taxon>
        <taxon>Sphingomonadales</taxon>
        <taxon>Sphingomonadaceae</taxon>
        <taxon>Novosphingobium</taxon>
    </lineage>
</organism>